<dbReference type="GO" id="GO:0019239">
    <property type="term" value="F:deaminase activity"/>
    <property type="evidence" value="ECO:0007669"/>
    <property type="project" value="UniProtKB-ARBA"/>
</dbReference>
<comment type="caution">
    <text evidence="4">The sequence shown here is derived from an EMBL/GenBank/DDBJ whole genome shotgun (WGS) entry which is preliminary data.</text>
</comment>
<feature type="domain" description="Amidohydrolase-related" evidence="3">
    <location>
        <begin position="48"/>
        <end position="392"/>
    </location>
</feature>
<dbReference type="Gene3D" id="2.30.40.10">
    <property type="entry name" value="Urease, subunit C, domain 1"/>
    <property type="match status" value="1"/>
</dbReference>
<dbReference type="Pfam" id="PF01979">
    <property type="entry name" value="Amidohydro_1"/>
    <property type="match status" value="1"/>
</dbReference>
<dbReference type="AlphaFoldDB" id="A0A2G1VPI6"/>
<dbReference type="InterPro" id="IPR032466">
    <property type="entry name" value="Metal_Hydrolase"/>
</dbReference>
<dbReference type="OrthoDB" id="9815027at2"/>
<name>A0A2G1VPI6_9FLAO</name>
<dbReference type="InterPro" id="IPR011059">
    <property type="entry name" value="Metal-dep_hydrolase_composite"/>
</dbReference>
<dbReference type="GO" id="GO:0016814">
    <property type="term" value="F:hydrolase activity, acting on carbon-nitrogen (but not peptide) bonds, in cyclic amidines"/>
    <property type="evidence" value="ECO:0007669"/>
    <property type="project" value="UniProtKB-ARBA"/>
</dbReference>
<evidence type="ECO:0000259" key="3">
    <source>
        <dbReference type="Pfam" id="PF01979"/>
    </source>
</evidence>
<sequence>MKSFSLKNVQLRGHEGLVVLKIEDGKVSEIRSNFSVVDNEIDCEGRLLIPGYVESHIHLDKACILDRCTIEKGTLEEAVNEVSTAKADFTEEDVYTRGSRVIEKAIKNGTQVMRSFVEVDPRAGMRSFEALLRLKNDYAFALGLQICAFAQEGLTQEMETYGFLEAALDQGADWVGGCPYKDEDPQKHIDLIFDLGEKYRVPVDFHLDFDLDPDGSSIPYLCKQTQKRNYQGKVSIGHVTKLAAMEEKDFVEMAKKLAEAQIALTVLPATDLFLNGRDSGKLIPRGVANANQLGDHGVLTSLSSNNILNPFTPYGDADLCRMGNLYANVVQLSKQEHLEEVFDMITRNAAEILNVPYEIIEGSPATFVLVDAENRADAIREVVKPLKGWKKGVLTFENPRAEIFKPEA</sequence>
<protein>
    <submittedName>
        <fullName evidence="4">Amidohydrolase</fullName>
    </submittedName>
</protein>
<proteinExistence type="predicted"/>
<organism evidence="4 5">
    <name type="scientific">Leeuwenhoekiella nanhaiensis</name>
    <dbReference type="NCBI Taxonomy" id="1655491"/>
    <lineage>
        <taxon>Bacteria</taxon>
        <taxon>Pseudomonadati</taxon>
        <taxon>Bacteroidota</taxon>
        <taxon>Flavobacteriia</taxon>
        <taxon>Flavobacteriales</taxon>
        <taxon>Flavobacteriaceae</taxon>
        <taxon>Leeuwenhoekiella</taxon>
    </lineage>
</organism>
<dbReference type="FunFam" id="3.20.20.140:FF:000019">
    <property type="entry name" value="Cytosine deaminase"/>
    <property type="match status" value="1"/>
</dbReference>
<dbReference type="PANTHER" id="PTHR32027">
    <property type="entry name" value="CYTOSINE DEAMINASE"/>
    <property type="match status" value="1"/>
</dbReference>
<dbReference type="Gene3D" id="3.20.20.140">
    <property type="entry name" value="Metal-dependent hydrolases"/>
    <property type="match status" value="1"/>
</dbReference>
<accession>A0A2G1VPI6</accession>
<gene>
    <name evidence="4" type="ORF">CJ305_14280</name>
</gene>
<dbReference type="InterPro" id="IPR052349">
    <property type="entry name" value="Metallo-hydrolase_Enzymes"/>
</dbReference>
<evidence type="ECO:0000256" key="1">
    <source>
        <dbReference type="ARBA" id="ARBA00022723"/>
    </source>
</evidence>
<dbReference type="EMBL" id="NQXA01000012">
    <property type="protein sequence ID" value="PHQ28672.1"/>
    <property type="molecule type" value="Genomic_DNA"/>
</dbReference>
<keyword evidence="5" id="KW-1185">Reference proteome</keyword>
<dbReference type="SUPFAM" id="SSF51556">
    <property type="entry name" value="Metallo-dependent hydrolases"/>
    <property type="match status" value="1"/>
</dbReference>
<dbReference type="SUPFAM" id="SSF51338">
    <property type="entry name" value="Composite domain of metallo-dependent hydrolases"/>
    <property type="match status" value="1"/>
</dbReference>
<evidence type="ECO:0000313" key="5">
    <source>
        <dbReference type="Proteomes" id="UP000229433"/>
    </source>
</evidence>
<evidence type="ECO:0000313" key="4">
    <source>
        <dbReference type="EMBL" id="PHQ28672.1"/>
    </source>
</evidence>
<dbReference type="InterPro" id="IPR006680">
    <property type="entry name" value="Amidohydro-rel"/>
</dbReference>
<dbReference type="RefSeq" id="WP_099646964.1">
    <property type="nucleotide sequence ID" value="NZ_KZ319294.1"/>
</dbReference>
<dbReference type="Proteomes" id="UP000229433">
    <property type="component" value="Unassembled WGS sequence"/>
</dbReference>
<keyword evidence="2 4" id="KW-0378">Hydrolase</keyword>
<evidence type="ECO:0000256" key="2">
    <source>
        <dbReference type="ARBA" id="ARBA00022801"/>
    </source>
</evidence>
<reference evidence="4 5" key="1">
    <citation type="submission" date="2017-08" db="EMBL/GenBank/DDBJ databases">
        <title>The whole genome shortgun sequences of strain Leeuwenhoekiella nanhaiensis G18 from the South China Sea.</title>
        <authorList>
            <person name="Liu Q."/>
        </authorList>
    </citation>
    <scope>NUCLEOTIDE SEQUENCE [LARGE SCALE GENOMIC DNA]</scope>
    <source>
        <strain evidence="4 5">G18</strain>
    </source>
</reference>
<dbReference type="CDD" id="cd01293">
    <property type="entry name" value="Bact_CD"/>
    <property type="match status" value="1"/>
</dbReference>
<dbReference type="GO" id="GO:0046872">
    <property type="term" value="F:metal ion binding"/>
    <property type="evidence" value="ECO:0007669"/>
    <property type="project" value="UniProtKB-KW"/>
</dbReference>
<keyword evidence="1" id="KW-0479">Metal-binding</keyword>
<dbReference type="PANTHER" id="PTHR32027:SF9">
    <property type="entry name" value="BLL3847 PROTEIN"/>
    <property type="match status" value="1"/>
</dbReference>